<evidence type="ECO:0000313" key="2">
    <source>
        <dbReference type="EMBL" id="BAU18056.1"/>
    </source>
</evidence>
<dbReference type="AlphaFoldDB" id="A0A0S3UKL2"/>
<accession>A0A0S3UKL2</accession>
<evidence type="ECO:0008006" key="4">
    <source>
        <dbReference type="Google" id="ProtNLM"/>
    </source>
</evidence>
<dbReference type="InterPro" id="IPR013783">
    <property type="entry name" value="Ig-like_fold"/>
</dbReference>
<dbReference type="Pfam" id="PF11551">
    <property type="entry name" value="Omp28"/>
    <property type="match status" value="1"/>
</dbReference>
<reference evidence="2 3" key="1">
    <citation type="journal article" date="2016" name="DNA Res.">
        <title>The complete genome sequencing of Prevotella intermedia strain OMA14 and a subsequent fine-scale, intra-species genomic comparison reveal an unusual amplification of conjugative and mobile transposons and identify a novel Prevotella-lineage-specific repeat.</title>
        <authorList>
            <person name="Naito M."/>
            <person name="Ogura Y."/>
            <person name="Itoh T."/>
            <person name="Shoji M."/>
            <person name="Okamoto M."/>
            <person name="Hayashi T."/>
            <person name="Nakayama K."/>
        </authorList>
    </citation>
    <scope>NUCLEOTIDE SEQUENCE [LARGE SCALE GENOMIC DNA]</scope>
    <source>
        <strain evidence="2 3">OMA14</strain>
    </source>
</reference>
<dbReference type="Proteomes" id="UP000217431">
    <property type="component" value="Chromosome I"/>
</dbReference>
<evidence type="ECO:0000256" key="1">
    <source>
        <dbReference type="SAM" id="SignalP"/>
    </source>
</evidence>
<feature type="signal peptide" evidence="1">
    <location>
        <begin position="1"/>
        <end position="19"/>
    </location>
</feature>
<proteinExistence type="predicted"/>
<sequence>MKHLFMSLIVASASMSAVAQDIQMMNTPILSGVVAKAKPQIEANQRLISDYHEVGGYGNASFNNGEKMIGSFYSQEMLKPFIGCKVKSIRVLSADASRIQNVFIKEGSTIYDAAEVKAEGTLGNSIGDNWYEVKLSKDIEITAETKGFAIGYNLVAGNQGKITVGKNGVNSYRGNLYTYFGATNEWINRSTTQPLTLPLQLVVEPAAGTTMSELVVSHIELPNYTEVGKAINVDYWLTNASSTPINDFELDVQIDNKSVKTITVEQGVGVGETNRKFSIAELQPNISTAGKHNLALVLKKVNGKELKDVKGVENNHKVLYYKEVVARQKTLVEEYTSERCRNCYRGVQNIKELKKRQPDMVMVAVHLNETSFPDDVAAPESQFIKRMANVSGLPSFACNRTAFIYNKQETIANPNIAGESSPELVKVIDNFYNFSKKNTCVFSTLGIVNKYDKDSRKIKITVTGTGVNKAKELLEDYALFVLVTENNVDGHQGDENGYLVEVKHQDVLRGYVSDVKGDNDLVWEGDNFTKTYDFTIQNDWKPVDLEIVAFIAPKIKEIGVNLESLAVQNCVSEPLAKDPNAIENVATDLPAKEIGRYNVKGQRISAPQKGINIVKFSDGKVLREIVK</sequence>
<keyword evidence="1" id="KW-0732">Signal</keyword>
<dbReference type="EMBL" id="AP014597">
    <property type="protein sequence ID" value="BAU18056.1"/>
    <property type="molecule type" value="Genomic_DNA"/>
</dbReference>
<dbReference type="Gene3D" id="2.60.40.10">
    <property type="entry name" value="Immunoglobulins"/>
    <property type="match status" value="2"/>
</dbReference>
<feature type="chain" id="PRO_5006619952" description="Hemin-binding protein" evidence="1">
    <location>
        <begin position="20"/>
        <end position="627"/>
    </location>
</feature>
<dbReference type="RefSeq" id="WP_148664608.1">
    <property type="nucleotide sequence ID" value="NZ_AP014597.1"/>
</dbReference>
<dbReference type="STRING" id="28131.BWX40_00625"/>
<name>A0A0S3UKL2_PREIN</name>
<protein>
    <recommendedName>
        <fullName evidence="4">Hemin-binding protein</fullName>
    </recommendedName>
</protein>
<gene>
    <name evidence="2" type="ORF">PIOMA14_I_1548</name>
</gene>
<dbReference type="InterPro" id="IPR021615">
    <property type="entry name" value="Omp28"/>
</dbReference>
<evidence type="ECO:0000313" key="3">
    <source>
        <dbReference type="Proteomes" id="UP000217431"/>
    </source>
</evidence>
<organism evidence="2 3">
    <name type="scientific">Prevotella intermedia</name>
    <dbReference type="NCBI Taxonomy" id="28131"/>
    <lineage>
        <taxon>Bacteria</taxon>
        <taxon>Pseudomonadati</taxon>
        <taxon>Bacteroidota</taxon>
        <taxon>Bacteroidia</taxon>
        <taxon>Bacteroidales</taxon>
        <taxon>Prevotellaceae</taxon>
        <taxon>Prevotella</taxon>
    </lineage>
</organism>